<gene>
    <name evidence="1" type="ORF">RHGRI_023737</name>
</gene>
<name>A0AAV6J6W4_9ERIC</name>
<dbReference type="EMBL" id="JACTNZ010000008">
    <property type="protein sequence ID" value="KAG5536050.1"/>
    <property type="molecule type" value="Genomic_DNA"/>
</dbReference>
<organism evidence="1 2">
    <name type="scientific">Rhododendron griersonianum</name>
    <dbReference type="NCBI Taxonomy" id="479676"/>
    <lineage>
        <taxon>Eukaryota</taxon>
        <taxon>Viridiplantae</taxon>
        <taxon>Streptophyta</taxon>
        <taxon>Embryophyta</taxon>
        <taxon>Tracheophyta</taxon>
        <taxon>Spermatophyta</taxon>
        <taxon>Magnoliopsida</taxon>
        <taxon>eudicotyledons</taxon>
        <taxon>Gunneridae</taxon>
        <taxon>Pentapetalae</taxon>
        <taxon>asterids</taxon>
        <taxon>Ericales</taxon>
        <taxon>Ericaceae</taxon>
        <taxon>Ericoideae</taxon>
        <taxon>Rhodoreae</taxon>
        <taxon>Rhododendron</taxon>
    </lineage>
</organism>
<sequence length="113" mass="12904">MNGKSFPMFESWQIMFGLDRAIGEMAEDTAEVDNCDPVESPYTDDLFNDCYTPSTVIFEKIADAVGYEKQLSSRRERVFDELLKLDMDEDDSFTDSCIAVSWAVLVLEPVNWP</sequence>
<accession>A0AAV6J6W4</accession>
<dbReference type="AlphaFoldDB" id="A0AAV6J6W4"/>
<reference evidence="1" key="1">
    <citation type="submission" date="2020-08" db="EMBL/GenBank/DDBJ databases">
        <title>Plant Genome Project.</title>
        <authorList>
            <person name="Zhang R.-G."/>
        </authorList>
    </citation>
    <scope>NUCLEOTIDE SEQUENCE</scope>
    <source>
        <strain evidence="1">WSP0</strain>
        <tissue evidence="1">Leaf</tissue>
    </source>
</reference>
<evidence type="ECO:0000313" key="1">
    <source>
        <dbReference type="EMBL" id="KAG5536050.1"/>
    </source>
</evidence>
<protein>
    <submittedName>
        <fullName evidence="1">Uncharacterized protein</fullName>
    </submittedName>
</protein>
<comment type="caution">
    <text evidence="1">The sequence shown here is derived from an EMBL/GenBank/DDBJ whole genome shotgun (WGS) entry which is preliminary data.</text>
</comment>
<proteinExistence type="predicted"/>
<evidence type="ECO:0000313" key="2">
    <source>
        <dbReference type="Proteomes" id="UP000823749"/>
    </source>
</evidence>
<dbReference type="Proteomes" id="UP000823749">
    <property type="component" value="Chromosome 8"/>
</dbReference>
<keyword evidence="2" id="KW-1185">Reference proteome</keyword>